<feature type="region of interest" description="Disordered" evidence="1">
    <location>
        <begin position="228"/>
        <end position="300"/>
    </location>
</feature>
<dbReference type="EMBL" id="JAWDEY010000018">
    <property type="protein sequence ID" value="KAK6588975.1"/>
    <property type="molecule type" value="Genomic_DNA"/>
</dbReference>
<keyword evidence="2" id="KW-0732">Signal</keyword>
<evidence type="ECO:0000313" key="3">
    <source>
        <dbReference type="EMBL" id="KAK6588975.1"/>
    </source>
</evidence>
<comment type="caution">
    <text evidence="3">The sequence shown here is derived from an EMBL/GenBank/DDBJ whole genome shotgun (WGS) entry which is preliminary data.</text>
</comment>
<protein>
    <submittedName>
        <fullName evidence="3">Uncharacterized protein</fullName>
    </submittedName>
</protein>
<reference evidence="3 4" key="1">
    <citation type="submission" date="2023-10" db="EMBL/GenBank/DDBJ databases">
        <title>Comparative genomics analysis reveals potential genetic determinants of host preference in Cryptosporidium xiaoi.</title>
        <authorList>
            <person name="Xiao L."/>
            <person name="Li J."/>
        </authorList>
    </citation>
    <scope>NUCLEOTIDE SEQUENCE [LARGE SCALE GENOMIC DNA]</scope>
    <source>
        <strain evidence="3 4">52996</strain>
    </source>
</reference>
<evidence type="ECO:0000256" key="2">
    <source>
        <dbReference type="SAM" id="SignalP"/>
    </source>
</evidence>
<dbReference type="Proteomes" id="UP001311799">
    <property type="component" value="Unassembled WGS sequence"/>
</dbReference>
<gene>
    <name evidence="3" type="ORF">RS030_263662</name>
</gene>
<feature type="signal peptide" evidence="2">
    <location>
        <begin position="1"/>
        <end position="21"/>
    </location>
</feature>
<feature type="compositionally biased region" description="Low complexity" evidence="1">
    <location>
        <begin position="271"/>
        <end position="282"/>
    </location>
</feature>
<evidence type="ECO:0000313" key="4">
    <source>
        <dbReference type="Proteomes" id="UP001311799"/>
    </source>
</evidence>
<name>A0AAV9XW30_9CRYT</name>
<accession>A0AAV9XW30</accession>
<sequence length="300" mass="34454">MGWFFPTYLLLYNVVIYLIRDLKHDAIRNQVEPFSDSCLLKLTAAGGGSPEFHRKRGSENIDRIRFNALSAMQMLSLDDSDDSCELESSLVGICQSLRESIDPRETEEVSSSGLEEMIRDEIISERGSEDAPITDRDVLKRLKEMKKKYYRKWEISQETSNRLESLLSELEKKQSSSKCLDKDYIRAIEERILKTSHEIEALSLVKSALERRYKTILDVEREISIRKGRSHIRSSDPSRHQSTSLTRREQRHQHDPSPEDSDPGLSHIHGSKSGASSGKYGYNVRGLTGKKRHRRKKSTV</sequence>
<proteinExistence type="predicted"/>
<dbReference type="AlphaFoldDB" id="A0AAV9XW30"/>
<feature type="compositionally biased region" description="Basic and acidic residues" evidence="1">
    <location>
        <begin position="246"/>
        <end position="257"/>
    </location>
</feature>
<evidence type="ECO:0000256" key="1">
    <source>
        <dbReference type="SAM" id="MobiDB-lite"/>
    </source>
</evidence>
<organism evidence="3 4">
    <name type="scientific">Cryptosporidium xiaoi</name>
    <dbReference type="NCBI Taxonomy" id="659607"/>
    <lineage>
        <taxon>Eukaryota</taxon>
        <taxon>Sar</taxon>
        <taxon>Alveolata</taxon>
        <taxon>Apicomplexa</taxon>
        <taxon>Conoidasida</taxon>
        <taxon>Coccidia</taxon>
        <taxon>Eucoccidiorida</taxon>
        <taxon>Eimeriorina</taxon>
        <taxon>Cryptosporidiidae</taxon>
        <taxon>Cryptosporidium</taxon>
    </lineage>
</organism>
<keyword evidence="4" id="KW-1185">Reference proteome</keyword>
<feature type="compositionally biased region" description="Basic residues" evidence="1">
    <location>
        <begin position="288"/>
        <end position="300"/>
    </location>
</feature>
<feature type="chain" id="PRO_5043564320" evidence="2">
    <location>
        <begin position="22"/>
        <end position="300"/>
    </location>
</feature>